<dbReference type="Proteomes" id="UP001566331">
    <property type="component" value="Unassembled WGS sequence"/>
</dbReference>
<organism evidence="1 2">
    <name type="scientific">Luteimonas salinilitoris</name>
    <dbReference type="NCBI Taxonomy" id="3237697"/>
    <lineage>
        <taxon>Bacteria</taxon>
        <taxon>Pseudomonadati</taxon>
        <taxon>Pseudomonadota</taxon>
        <taxon>Gammaproteobacteria</taxon>
        <taxon>Lysobacterales</taxon>
        <taxon>Lysobacteraceae</taxon>
        <taxon>Luteimonas</taxon>
    </lineage>
</organism>
<reference evidence="1 2" key="1">
    <citation type="submission" date="2024-07" db="EMBL/GenBank/DDBJ databases">
        <title>Luteimonas salilacus sp. nov., isolated from the shore soil of Salt Lake in Tibet of China.</title>
        <authorList>
            <person name="Zhang X."/>
            <person name="Li A."/>
        </authorList>
    </citation>
    <scope>NUCLEOTIDE SEQUENCE [LARGE SCALE GENOMIC DNA]</scope>
    <source>
        <strain evidence="1 2">B3-2-R+30</strain>
    </source>
</reference>
<dbReference type="EMBL" id="JBFWIC010000008">
    <property type="protein sequence ID" value="MEZ0474581.1"/>
    <property type="molecule type" value="Genomic_DNA"/>
</dbReference>
<accession>A0ABV4HPB1</accession>
<proteinExistence type="predicted"/>
<gene>
    <name evidence="1" type="ORF">AB6713_08105</name>
</gene>
<keyword evidence="2" id="KW-1185">Reference proteome</keyword>
<evidence type="ECO:0000313" key="1">
    <source>
        <dbReference type="EMBL" id="MEZ0474581.1"/>
    </source>
</evidence>
<sequence>MADNNNGRVAELPLTPHPELERLEPLLGTWKNEGAAPGTSTYRIGLGGHYLIQEFETTTPRGRTLSGIEYVTWDEDTQSLRSHLMADDGTNFTYTYQVDDDGTHWRWFGEKGAANFFKGKLSEDGKTLAGRWQWPGGGFDVTSRKIGG</sequence>
<dbReference type="RefSeq" id="WP_370563903.1">
    <property type="nucleotide sequence ID" value="NZ_JBFWIB010000005.1"/>
</dbReference>
<name>A0ABV4HPB1_9GAMM</name>
<evidence type="ECO:0008006" key="3">
    <source>
        <dbReference type="Google" id="ProtNLM"/>
    </source>
</evidence>
<comment type="caution">
    <text evidence="1">The sequence shown here is derived from an EMBL/GenBank/DDBJ whole genome shotgun (WGS) entry which is preliminary data.</text>
</comment>
<evidence type="ECO:0000313" key="2">
    <source>
        <dbReference type="Proteomes" id="UP001566331"/>
    </source>
</evidence>
<protein>
    <recommendedName>
        <fullName evidence="3">DUF1579 domain-containing protein</fullName>
    </recommendedName>
</protein>